<protein>
    <submittedName>
        <fullName evidence="1">Unnamed protein product</fullName>
    </submittedName>
</protein>
<sequence length="156" mass="17473">MVHLVGVPTITATEKRLLLHHTLGNGDFHAFREMSKQITKDTVYIDNINYACDEIDRMITEAYVYKRPVYIALPTNFFEEEVDANRLNTPLETATPPNDPAAEDEVVNAIKDIIKAAKNPIILVDACASRHNSTESVHELSNITQFPVFTTPMGNC</sequence>
<dbReference type="Proteomes" id="UP001165101">
    <property type="component" value="Unassembled WGS sequence"/>
</dbReference>
<name>A0ACB5UCW8_CANBO</name>
<dbReference type="EMBL" id="BSXV01011569">
    <property type="protein sequence ID" value="GMF09012.1"/>
    <property type="molecule type" value="Genomic_DNA"/>
</dbReference>
<reference evidence="1" key="1">
    <citation type="submission" date="2023-04" db="EMBL/GenBank/DDBJ databases">
        <title>Candida boidinii NBRC 1967.</title>
        <authorList>
            <person name="Ichikawa N."/>
            <person name="Sato H."/>
            <person name="Tonouchi N."/>
        </authorList>
    </citation>
    <scope>NUCLEOTIDE SEQUENCE</scope>
    <source>
        <strain evidence="1">NBRC 1967</strain>
    </source>
</reference>
<organism evidence="1 2">
    <name type="scientific">Candida boidinii</name>
    <name type="common">Yeast</name>
    <dbReference type="NCBI Taxonomy" id="5477"/>
    <lineage>
        <taxon>Eukaryota</taxon>
        <taxon>Fungi</taxon>
        <taxon>Dikarya</taxon>
        <taxon>Ascomycota</taxon>
        <taxon>Saccharomycotina</taxon>
        <taxon>Pichiomycetes</taxon>
        <taxon>Pichiales</taxon>
        <taxon>Pichiaceae</taxon>
        <taxon>Ogataea</taxon>
        <taxon>Ogataea/Candida clade</taxon>
    </lineage>
</organism>
<gene>
    <name evidence="1" type="ORF">Cboi01_000679300</name>
</gene>
<proteinExistence type="predicted"/>
<comment type="caution">
    <text evidence="1">The sequence shown here is derived from an EMBL/GenBank/DDBJ whole genome shotgun (WGS) entry which is preliminary data.</text>
</comment>
<accession>A0ACB5UCW8</accession>
<evidence type="ECO:0000313" key="1">
    <source>
        <dbReference type="EMBL" id="GMF09012.1"/>
    </source>
</evidence>
<evidence type="ECO:0000313" key="2">
    <source>
        <dbReference type="Proteomes" id="UP001165101"/>
    </source>
</evidence>
<keyword evidence="2" id="KW-1185">Reference proteome</keyword>